<sequence>MRHYQIGEDPGPLEEWPFDNPLSDYKILSGTPRASGRLDMGGPGQATRSGIWRCTEGRFSCIEQGDEMMTVLSGRGTLTDIETSAVQELTPGDTVFIKDGMQAIWEIEEVLTKAFFGFKPDGY</sequence>
<dbReference type="InterPro" id="IPR008579">
    <property type="entry name" value="UGlyAH_Cupin_dom"/>
</dbReference>
<dbReference type="EMBL" id="CP146069">
    <property type="protein sequence ID" value="WWR48127.1"/>
    <property type="molecule type" value="Genomic_DNA"/>
</dbReference>
<evidence type="ECO:0000313" key="2">
    <source>
        <dbReference type="EMBL" id="WWR48127.1"/>
    </source>
</evidence>
<proteinExistence type="predicted"/>
<dbReference type="InterPro" id="IPR014710">
    <property type="entry name" value="RmlC-like_jellyroll"/>
</dbReference>
<dbReference type="Pfam" id="PF05899">
    <property type="entry name" value="Cupin_3"/>
    <property type="match status" value="1"/>
</dbReference>
<dbReference type="PANTHER" id="PTHR40943">
    <property type="entry name" value="CYTOPLASMIC PROTEIN-RELATED"/>
    <property type="match status" value="1"/>
</dbReference>
<dbReference type="Gene3D" id="2.60.120.10">
    <property type="entry name" value="Jelly Rolls"/>
    <property type="match status" value="1"/>
</dbReference>
<gene>
    <name evidence="2" type="ORF">RZ517_08145</name>
</gene>
<protein>
    <submittedName>
        <fullName evidence="2">Cupin domain-containing protein</fullName>
    </submittedName>
</protein>
<feature type="domain" description="(S)-ureidoglycine aminohydrolase cupin" evidence="1">
    <location>
        <begin position="43"/>
        <end position="115"/>
    </location>
</feature>
<dbReference type="Proteomes" id="UP001364156">
    <property type="component" value="Chromosome"/>
</dbReference>
<evidence type="ECO:0000259" key="1">
    <source>
        <dbReference type="Pfam" id="PF05899"/>
    </source>
</evidence>
<reference evidence="2 3" key="1">
    <citation type="submission" date="2023-10" db="EMBL/GenBank/DDBJ databases">
        <title>Roseovarius strain S88 nov., isolated from a marine algae.</title>
        <authorList>
            <person name="Lee M.W."/>
            <person name="Lee J.K."/>
            <person name="Kim J.M."/>
            <person name="Choi D.G."/>
            <person name="Baek J.H."/>
            <person name="Bayburt H."/>
            <person name="Jung J.J."/>
            <person name="Han D.M."/>
            <person name="Jeon C.O."/>
        </authorList>
    </citation>
    <scope>NUCLEOTIDE SEQUENCE [LARGE SCALE GENOMIC DNA]</scope>
    <source>
        <strain evidence="2 3">S88</strain>
    </source>
</reference>
<dbReference type="SUPFAM" id="SSF51182">
    <property type="entry name" value="RmlC-like cupins"/>
    <property type="match status" value="1"/>
</dbReference>
<dbReference type="RefSeq" id="WP_338550950.1">
    <property type="nucleotide sequence ID" value="NZ_CP146069.1"/>
</dbReference>
<keyword evidence="3" id="KW-1185">Reference proteome</keyword>
<accession>A0ABZ2HLB2</accession>
<evidence type="ECO:0000313" key="3">
    <source>
        <dbReference type="Proteomes" id="UP001364156"/>
    </source>
</evidence>
<dbReference type="PANTHER" id="PTHR40943:SF1">
    <property type="entry name" value="CYTOPLASMIC PROTEIN"/>
    <property type="match status" value="1"/>
</dbReference>
<organism evidence="2 3">
    <name type="scientific">Roseovarius phycicola</name>
    <dbReference type="NCBI Taxonomy" id="3080976"/>
    <lineage>
        <taxon>Bacteria</taxon>
        <taxon>Pseudomonadati</taxon>
        <taxon>Pseudomonadota</taxon>
        <taxon>Alphaproteobacteria</taxon>
        <taxon>Rhodobacterales</taxon>
        <taxon>Roseobacteraceae</taxon>
        <taxon>Roseovarius</taxon>
    </lineage>
</organism>
<dbReference type="InterPro" id="IPR011051">
    <property type="entry name" value="RmlC_Cupin_sf"/>
</dbReference>
<name>A0ABZ2HLB2_9RHOB</name>